<dbReference type="GO" id="GO:0030170">
    <property type="term" value="F:pyridoxal phosphate binding"/>
    <property type="evidence" value="ECO:0007669"/>
    <property type="project" value="UniProtKB-UniRule"/>
</dbReference>
<feature type="domain" description="Alanine racemase C-terminal" evidence="7">
    <location>
        <begin position="247"/>
        <end position="375"/>
    </location>
</feature>
<comment type="function">
    <text evidence="4">Catalyzes the interconversion of L-alanine and D-alanine. May also act on other amino acids.</text>
</comment>
<dbReference type="RefSeq" id="WP_308459288.1">
    <property type="nucleotide sequence ID" value="NZ_JAJEPS010000006.1"/>
</dbReference>
<evidence type="ECO:0000256" key="4">
    <source>
        <dbReference type="HAMAP-Rule" id="MF_01201"/>
    </source>
</evidence>
<comment type="caution">
    <text evidence="8">The sequence shown here is derived from an EMBL/GenBank/DDBJ whole genome shotgun (WGS) entry which is preliminary data.</text>
</comment>
<dbReference type="SUPFAM" id="SSF50621">
    <property type="entry name" value="Alanine racemase C-terminal domain-like"/>
    <property type="match status" value="1"/>
</dbReference>
<dbReference type="InterPro" id="IPR009006">
    <property type="entry name" value="Ala_racemase/Decarboxylase_C"/>
</dbReference>
<dbReference type="PANTHER" id="PTHR30511:SF0">
    <property type="entry name" value="ALANINE RACEMASE, CATABOLIC-RELATED"/>
    <property type="match status" value="1"/>
</dbReference>
<comment type="cofactor">
    <cofactor evidence="1 4 5">
        <name>pyridoxal 5'-phosphate</name>
        <dbReference type="ChEBI" id="CHEBI:597326"/>
    </cofactor>
</comment>
<dbReference type="Gene3D" id="2.40.37.10">
    <property type="entry name" value="Lyase, Ornithine Decarboxylase, Chain A, domain 1"/>
    <property type="match status" value="1"/>
</dbReference>
<dbReference type="SUPFAM" id="SSF51419">
    <property type="entry name" value="PLP-binding barrel"/>
    <property type="match status" value="1"/>
</dbReference>
<sequence length="394" mass="44255">MKHYLRICAEINLNAVAYNFKSMKDRLAPETKMIAVVKTDGYGHGAIPIAHMVQEYPYIWGFAVATIEEAVLLRKAGIEKPILILGFVFPDAYEDVVRYDIRPAVFKLSMARQLSEEAVRQQKKVYFHIKVDTGMSRIGFSDTAESADVVKAISKLPNVEMEGLFTHFARADEKDKQWANLQFERYQAFSQMLKDREVPIAIHHCSNSAGIYDMPEANMDLVRAGISIYGMYPSEEVNKLAAPIVPVMSLKSHIVYIKELQPGSQISYGGTFVVEHPMKVATIPVGYGDGYPRSLSGKGRVLIRGCEAPILGRICMDQFMVDVTEIPNVKEGDMVTLIGSDGGYEITMEELAEKSGRFHYELACDIGKRVPRRFWKDGKIIATQDYFSENGINE</sequence>
<name>A0AAE3A505_9FIRM</name>
<keyword evidence="2 4" id="KW-0663">Pyridoxal phosphate</keyword>
<evidence type="ECO:0000313" key="8">
    <source>
        <dbReference type="EMBL" id="MCC2126137.1"/>
    </source>
</evidence>
<dbReference type="HAMAP" id="MF_01201">
    <property type="entry name" value="Ala_racemase"/>
    <property type="match status" value="1"/>
</dbReference>
<dbReference type="EC" id="5.1.1.1" evidence="4"/>
<reference evidence="8 9" key="1">
    <citation type="submission" date="2021-10" db="EMBL/GenBank/DDBJ databases">
        <title>Anaerobic single-cell dispensing facilitates the cultivation of human gut bacteria.</title>
        <authorList>
            <person name="Afrizal A."/>
        </authorList>
    </citation>
    <scope>NUCLEOTIDE SEQUENCE [LARGE SCALE GENOMIC DNA]</scope>
    <source>
        <strain evidence="8 9">CLA-AA-H276</strain>
    </source>
</reference>
<dbReference type="InterPro" id="IPR029066">
    <property type="entry name" value="PLP-binding_barrel"/>
</dbReference>
<evidence type="ECO:0000256" key="6">
    <source>
        <dbReference type="PIRSR" id="PIRSR600821-52"/>
    </source>
</evidence>
<dbReference type="CDD" id="cd00430">
    <property type="entry name" value="PLPDE_III_AR"/>
    <property type="match status" value="1"/>
</dbReference>
<dbReference type="PANTHER" id="PTHR30511">
    <property type="entry name" value="ALANINE RACEMASE"/>
    <property type="match status" value="1"/>
</dbReference>
<evidence type="ECO:0000256" key="1">
    <source>
        <dbReference type="ARBA" id="ARBA00001933"/>
    </source>
</evidence>
<dbReference type="NCBIfam" id="TIGR00492">
    <property type="entry name" value="alr"/>
    <property type="match status" value="1"/>
</dbReference>
<dbReference type="Pfam" id="PF01168">
    <property type="entry name" value="Ala_racemase_N"/>
    <property type="match status" value="1"/>
</dbReference>
<feature type="binding site" evidence="4 6">
    <location>
        <position position="316"/>
    </location>
    <ligand>
        <name>substrate</name>
    </ligand>
</feature>
<dbReference type="InterPro" id="IPR000821">
    <property type="entry name" value="Ala_racemase"/>
</dbReference>
<dbReference type="PRINTS" id="PR00992">
    <property type="entry name" value="ALARACEMASE"/>
</dbReference>
<feature type="modified residue" description="N6-(pyridoxal phosphate)lysine" evidence="4 5">
    <location>
        <position position="38"/>
    </location>
</feature>
<gene>
    <name evidence="8" type="primary">alr</name>
    <name evidence="8" type="ORF">LKD36_08090</name>
</gene>
<dbReference type="SMART" id="SM01005">
    <property type="entry name" value="Ala_racemase_C"/>
    <property type="match status" value="1"/>
</dbReference>
<evidence type="ECO:0000259" key="7">
    <source>
        <dbReference type="SMART" id="SM01005"/>
    </source>
</evidence>
<dbReference type="AlphaFoldDB" id="A0AAE3A505"/>
<comment type="pathway">
    <text evidence="4">Amino-acid biosynthesis; D-alanine biosynthesis; D-alanine from L-alanine: step 1/1.</text>
</comment>
<proteinExistence type="inferred from homology"/>
<evidence type="ECO:0000256" key="2">
    <source>
        <dbReference type="ARBA" id="ARBA00022898"/>
    </source>
</evidence>
<protein>
    <recommendedName>
        <fullName evidence="4">Alanine racemase</fullName>
        <ecNumber evidence="4">5.1.1.1</ecNumber>
    </recommendedName>
</protein>
<dbReference type="InterPro" id="IPR001608">
    <property type="entry name" value="Ala_racemase_N"/>
</dbReference>
<dbReference type="EMBL" id="JAJEPS010000006">
    <property type="protein sequence ID" value="MCC2126137.1"/>
    <property type="molecule type" value="Genomic_DNA"/>
</dbReference>
<dbReference type="GO" id="GO:0008784">
    <property type="term" value="F:alanine racemase activity"/>
    <property type="evidence" value="ECO:0007669"/>
    <property type="project" value="UniProtKB-UniRule"/>
</dbReference>
<evidence type="ECO:0000256" key="3">
    <source>
        <dbReference type="ARBA" id="ARBA00023235"/>
    </source>
</evidence>
<dbReference type="GO" id="GO:0030632">
    <property type="term" value="P:D-alanine biosynthetic process"/>
    <property type="evidence" value="ECO:0007669"/>
    <property type="project" value="UniProtKB-UniRule"/>
</dbReference>
<dbReference type="FunFam" id="3.20.20.10:FF:000002">
    <property type="entry name" value="Alanine racemase"/>
    <property type="match status" value="1"/>
</dbReference>
<dbReference type="GO" id="GO:0005829">
    <property type="term" value="C:cytosol"/>
    <property type="evidence" value="ECO:0007669"/>
    <property type="project" value="TreeGrafter"/>
</dbReference>
<evidence type="ECO:0000313" key="9">
    <source>
        <dbReference type="Proteomes" id="UP001198220"/>
    </source>
</evidence>
<keyword evidence="9" id="KW-1185">Reference proteome</keyword>
<accession>A0AAE3A505</accession>
<keyword evidence="3 4" id="KW-0413">Isomerase</keyword>
<comment type="similarity">
    <text evidence="4">Belongs to the alanine racemase family.</text>
</comment>
<dbReference type="Pfam" id="PF00842">
    <property type="entry name" value="Ala_racemase_C"/>
    <property type="match status" value="1"/>
</dbReference>
<dbReference type="Gene3D" id="3.20.20.10">
    <property type="entry name" value="Alanine racemase"/>
    <property type="match status" value="1"/>
</dbReference>
<feature type="active site" description="Proton acceptor; specific for L-alanine" evidence="4">
    <location>
        <position position="268"/>
    </location>
</feature>
<feature type="binding site" evidence="4 6">
    <location>
        <position position="137"/>
    </location>
    <ligand>
        <name>substrate</name>
    </ligand>
</feature>
<organism evidence="8 9">
    <name type="scientific">Hominiventricola filiformis</name>
    <dbReference type="NCBI Taxonomy" id="2885352"/>
    <lineage>
        <taxon>Bacteria</taxon>
        <taxon>Bacillati</taxon>
        <taxon>Bacillota</taxon>
        <taxon>Clostridia</taxon>
        <taxon>Lachnospirales</taxon>
        <taxon>Lachnospiraceae</taxon>
        <taxon>Hominiventricola</taxon>
    </lineage>
</organism>
<comment type="catalytic activity">
    <reaction evidence="4">
        <text>L-alanine = D-alanine</text>
        <dbReference type="Rhea" id="RHEA:20249"/>
        <dbReference type="ChEBI" id="CHEBI:57416"/>
        <dbReference type="ChEBI" id="CHEBI:57972"/>
        <dbReference type="EC" id="5.1.1.1"/>
    </reaction>
</comment>
<dbReference type="InterPro" id="IPR011079">
    <property type="entry name" value="Ala_racemase_C"/>
</dbReference>
<evidence type="ECO:0000256" key="5">
    <source>
        <dbReference type="PIRSR" id="PIRSR600821-50"/>
    </source>
</evidence>
<feature type="active site" description="Proton acceptor; specific for D-alanine" evidence="4">
    <location>
        <position position="38"/>
    </location>
</feature>
<dbReference type="Proteomes" id="UP001198220">
    <property type="component" value="Unassembled WGS sequence"/>
</dbReference>